<proteinExistence type="predicted"/>
<accession>A0A7V5UFN8</accession>
<reference evidence="1" key="1">
    <citation type="journal article" date="2020" name="mSystems">
        <title>Genome- and Community-Level Interaction Insights into Carbon Utilization and Element Cycling Functions of Hydrothermarchaeota in Hydrothermal Sediment.</title>
        <authorList>
            <person name="Zhou Z."/>
            <person name="Liu Y."/>
            <person name="Xu W."/>
            <person name="Pan J."/>
            <person name="Luo Z.H."/>
            <person name="Li M."/>
        </authorList>
    </citation>
    <scope>NUCLEOTIDE SEQUENCE [LARGE SCALE GENOMIC DNA]</scope>
    <source>
        <strain evidence="1">HyVt-527</strain>
    </source>
</reference>
<dbReference type="EMBL" id="DROD01000610">
    <property type="protein sequence ID" value="HHJ53439.1"/>
    <property type="molecule type" value="Genomic_DNA"/>
</dbReference>
<organism evidence="1">
    <name type="scientific">Caldithrix abyssi</name>
    <dbReference type="NCBI Taxonomy" id="187145"/>
    <lineage>
        <taxon>Bacteria</taxon>
        <taxon>Pseudomonadati</taxon>
        <taxon>Calditrichota</taxon>
        <taxon>Calditrichia</taxon>
        <taxon>Calditrichales</taxon>
        <taxon>Calditrichaceae</taxon>
        <taxon>Caldithrix</taxon>
    </lineage>
</organism>
<evidence type="ECO:0000313" key="1">
    <source>
        <dbReference type="EMBL" id="HHJ53439.1"/>
    </source>
</evidence>
<comment type="caution">
    <text evidence="1">The sequence shown here is derived from an EMBL/GenBank/DDBJ whole genome shotgun (WGS) entry which is preliminary data.</text>
</comment>
<dbReference type="Proteomes" id="UP000886124">
    <property type="component" value="Unassembled WGS sequence"/>
</dbReference>
<name>A0A7V5UFN8_CALAY</name>
<dbReference type="AlphaFoldDB" id="A0A7V5UFN8"/>
<sequence>MNNLLIIDSDPTPDNIVRYKNRLKTLRRNNHQLYVFLEKRGVQWLNDLIWEQVYHPDVIFYVQATDAWDYPVTFKSDVIFSGQQTLQQLMASAENIEKMIDR</sequence>
<gene>
    <name evidence="1" type="ORF">ENJ89_09620</name>
</gene>
<protein>
    <submittedName>
        <fullName evidence="1">Uncharacterized protein</fullName>
    </submittedName>
</protein>